<dbReference type="GO" id="GO:0005737">
    <property type="term" value="C:cytoplasm"/>
    <property type="evidence" value="ECO:0007669"/>
    <property type="project" value="UniProtKB-SubCell"/>
</dbReference>
<evidence type="ECO:0000256" key="5">
    <source>
        <dbReference type="ARBA" id="ARBA00022679"/>
    </source>
</evidence>
<evidence type="ECO:0000256" key="1">
    <source>
        <dbReference type="ARBA" id="ARBA00004496"/>
    </source>
</evidence>
<evidence type="ECO:0000256" key="4">
    <source>
        <dbReference type="ARBA" id="ARBA00022597"/>
    </source>
</evidence>
<keyword evidence="2" id="KW-0813">Transport</keyword>
<keyword evidence="4" id="KW-0762">Sugar transport</keyword>
<name>A0A381KKD8_CLODI</name>
<dbReference type="EMBL" id="UFWD01000002">
    <property type="protein sequence ID" value="SUY82993.1"/>
    <property type="molecule type" value="Genomic_DNA"/>
</dbReference>
<evidence type="ECO:0000313" key="9">
    <source>
        <dbReference type="EMBL" id="SUY82993.1"/>
    </source>
</evidence>
<keyword evidence="3" id="KW-0963">Cytoplasm</keyword>
<dbReference type="GO" id="GO:0016301">
    <property type="term" value="F:kinase activity"/>
    <property type="evidence" value="ECO:0007669"/>
    <property type="project" value="UniProtKB-KW"/>
</dbReference>
<organism evidence="9">
    <name type="scientific">Clostridioides difficile</name>
    <name type="common">Peptoclostridium difficile</name>
    <dbReference type="NCBI Taxonomy" id="1496"/>
    <lineage>
        <taxon>Bacteria</taxon>
        <taxon>Bacillati</taxon>
        <taxon>Bacillota</taxon>
        <taxon>Clostridia</taxon>
        <taxon>Peptostreptococcales</taxon>
        <taxon>Peptostreptococcaceae</taxon>
        <taxon>Clostridioides</taxon>
    </lineage>
</organism>
<feature type="domain" description="PTS EIIB type-4" evidence="8">
    <location>
        <begin position="2"/>
        <end position="42"/>
    </location>
</feature>
<evidence type="ECO:0000256" key="6">
    <source>
        <dbReference type="ARBA" id="ARBA00022683"/>
    </source>
</evidence>
<dbReference type="InterPro" id="IPR036667">
    <property type="entry name" value="PTS_IIB_sorbose-sp_sf"/>
</dbReference>
<comment type="subcellular location">
    <subcellularLocation>
        <location evidence="1">Cytoplasm</location>
    </subcellularLocation>
</comment>
<dbReference type="AlphaFoldDB" id="A0A381KKD8"/>
<keyword evidence="6" id="KW-0598">Phosphotransferase system</keyword>
<proteinExistence type="predicted"/>
<keyword evidence="5" id="KW-0808">Transferase</keyword>
<evidence type="ECO:0000256" key="2">
    <source>
        <dbReference type="ARBA" id="ARBA00022448"/>
    </source>
</evidence>
<gene>
    <name evidence="9" type="ORF">NCTC13307_04105</name>
</gene>
<protein>
    <submittedName>
        <fullName evidence="9">PTS system transporter subunit IIB</fullName>
    </submittedName>
</protein>
<keyword evidence="7" id="KW-0418">Kinase</keyword>
<dbReference type="SUPFAM" id="SSF52728">
    <property type="entry name" value="PTS IIb component"/>
    <property type="match status" value="1"/>
</dbReference>
<dbReference type="GO" id="GO:0009401">
    <property type="term" value="P:phosphoenolpyruvate-dependent sugar phosphotransferase system"/>
    <property type="evidence" value="ECO:0007669"/>
    <property type="project" value="UniProtKB-KW"/>
</dbReference>
<evidence type="ECO:0000259" key="8">
    <source>
        <dbReference type="Pfam" id="PF03830"/>
    </source>
</evidence>
<accession>A0A381KKD8</accession>
<evidence type="ECO:0000256" key="3">
    <source>
        <dbReference type="ARBA" id="ARBA00022490"/>
    </source>
</evidence>
<dbReference type="Gene3D" id="3.40.35.10">
    <property type="entry name" value="Phosphotransferase system, sorbose subfamily IIB component"/>
    <property type="match status" value="1"/>
</dbReference>
<dbReference type="Pfam" id="PF03830">
    <property type="entry name" value="PTSIIB_sorb"/>
    <property type="match status" value="1"/>
</dbReference>
<sequence>MREGKKKLTDLVAVDDDDINNFKQIGDLGIDIEFRMLPRDKKKQLSDLIK</sequence>
<dbReference type="GO" id="GO:0008982">
    <property type="term" value="F:protein-N(PI)-phosphohistidine-sugar phosphotransferase activity"/>
    <property type="evidence" value="ECO:0007669"/>
    <property type="project" value="InterPro"/>
</dbReference>
<evidence type="ECO:0000256" key="7">
    <source>
        <dbReference type="ARBA" id="ARBA00022777"/>
    </source>
</evidence>
<reference evidence="9" key="1">
    <citation type="submission" date="2018-06" db="EMBL/GenBank/DDBJ databases">
        <authorList>
            <consortium name="Pathogen Informatics"/>
            <person name="Doyle S."/>
        </authorList>
    </citation>
    <scope>NUCLEOTIDE SEQUENCE</scope>
    <source>
        <strain evidence="9">NCTC13307</strain>
    </source>
</reference>
<dbReference type="InterPro" id="IPR004720">
    <property type="entry name" value="PTS_IIB_sorbose-sp"/>
</dbReference>